<dbReference type="EMBL" id="JBHRXN010000022">
    <property type="protein sequence ID" value="MFC3532226.1"/>
    <property type="molecule type" value="Genomic_DNA"/>
</dbReference>
<comment type="caution">
    <text evidence="3">The sequence shown here is derived from an EMBL/GenBank/DDBJ whole genome shotgun (WGS) entry which is preliminary data.</text>
</comment>
<keyword evidence="1" id="KW-0812">Transmembrane</keyword>
<keyword evidence="3" id="KW-0560">Oxidoreductase</keyword>
<keyword evidence="1" id="KW-1133">Transmembrane helix</keyword>
<dbReference type="Pfam" id="PF00487">
    <property type="entry name" value="FA_desaturase"/>
    <property type="match status" value="1"/>
</dbReference>
<feature type="domain" description="Fatty acid desaturase" evidence="2">
    <location>
        <begin position="59"/>
        <end position="290"/>
    </location>
</feature>
<dbReference type="InterPro" id="IPR005804">
    <property type="entry name" value="FA_desaturase_dom"/>
</dbReference>
<dbReference type="GO" id="GO:0016491">
    <property type="term" value="F:oxidoreductase activity"/>
    <property type="evidence" value="ECO:0007669"/>
    <property type="project" value="UniProtKB-KW"/>
</dbReference>
<name>A0ABV7RD31_9NEIS</name>
<organism evidence="3 4">
    <name type="scientific">Vogesella facilis</name>
    <dbReference type="NCBI Taxonomy" id="1655232"/>
    <lineage>
        <taxon>Bacteria</taxon>
        <taxon>Pseudomonadati</taxon>
        <taxon>Pseudomonadota</taxon>
        <taxon>Betaproteobacteria</taxon>
        <taxon>Neisseriales</taxon>
        <taxon>Chromobacteriaceae</taxon>
        <taxon>Vogesella</taxon>
    </lineage>
</organism>
<feature type="transmembrane region" description="Helical" evidence="1">
    <location>
        <begin position="156"/>
        <end position="173"/>
    </location>
</feature>
<protein>
    <submittedName>
        <fullName evidence="3">Fatty acid desaturase</fullName>
        <ecNumber evidence="3">1.14.19.-</ecNumber>
    </submittedName>
</protein>
<gene>
    <name evidence="3" type="ORF">ACFOLG_08520</name>
</gene>
<keyword evidence="1" id="KW-0472">Membrane</keyword>
<keyword evidence="4" id="KW-1185">Reference proteome</keyword>
<feature type="transmembrane region" description="Helical" evidence="1">
    <location>
        <begin position="180"/>
        <end position="199"/>
    </location>
</feature>
<accession>A0ABV7RD31</accession>
<dbReference type="EC" id="1.14.19.-" evidence="3"/>
<evidence type="ECO:0000313" key="4">
    <source>
        <dbReference type="Proteomes" id="UP001595741"/>
    </source>
</evidence>
<feature type="transmembrane region" description="Helical" evidence="1">
    <location>
        <begin position="35"/>
        <end position="68"/>
    </location>
</feature>
<proteinExistence type="predicted"/>
<evidence type="ECO:0000313" key="3">
    <source>
        <dbReference type="EMBL" id="MFC3532226.1"/>
    </source>
</evidence>
<evidence type="ECO:0000259" key="2">
    <source>
        <dbReference type="Pfam" id="PF00487"/>
    </source>
</evidence>
<feature type="transmembrane region" description="Helical" evidence="1">
    <location>
        <begin position="205"/>
        <end position="225"/>
    </location>
</feature>
<sequence length="313" mass="35652">MYSTQQHFLRPTCPTPAKYAPDDANLPAAHFEWQTWLLIAIIYGGWGGSVLAWSSIGPLLGTPLLALFTCWYMSLQHELIHGHPTGRQWLNALFGTAPLAVWYPYPVYRDTHLAHHHDDSLTLPDSDPESYYLRRGSSATSWCAVVRWRNTAPGRLLLGPALGWLATVAAAWRQRDARSALVWGSHALLLAALLYGLWLAGIHPFHYLLGVAYPALSLAMVRSFYEHRAQAAPAARSVINEAALPWRLLFLNLNYHLVHHQHPGVAWYHLRRLFLARREHYLQQCAGFHETGYLALLWRHRRQPVISEFHPFA</sequence>
<dbReference type="RefSeq" id="WP_386090740.1">
    <property type="nucleotide sequence ID" value="NZ_JBHRXN010000022.1"/>
</dbReference>
<evidence type="ECO:0000256" key="1">
    <source>
        <dbReference type="SAM" id="Phobius"/>
    </source>
</evidence>
<dbReference type="Proteomes" id="UP001595741">
    <property type="component" value="Unassembled WGS sequence"/>
</dbReference>
<reference evidence="4" key="1">
    <citation type="journal article" date="2019" name="Int. J. Syst. Evol. Microbiol.">
        <title>The Global Catalogue of Microorganisms (GCM) 10K type strain sequencing project: providing services to taxonomists for standard genome sequencing and annotation.</title>
        <authorList>
            <consortium name="The Broad Institute Genomics Platform"/>
            <consortium name="The Broad Institute Genome Sequencing Center for Infectious Disease"/>
            <person name="Wu L."/>
            <person name="Ma J."/>
        </authorList>
    </citation>
    <scope>NUCLEOTIDE SEQUENCE [LARGE SCALE GENOMIC DNA]</scope>
    <source>
        <strain evidence="4">KCTC 42742</strain>
    </source>
</reference>